<keyword evidence="3" id="KW-1185">Reference proteome</keyword>
<organism evidence="2 3">
    <name type="scientific">Cohnella silvisoli</name>
    <dbReference type="NCBI Taxonomy" id="2873699"/>
    <lineage>
        <taxon>Bacteria</taxon>
        <taxon>Bacillati</taxon>
        <taxon>Bacillota</taxon>
        <taxon>Bacilli</taxon>
        <taxon>Bacillales</taxon>
        <taxon>Paenibacillaceae</taxon>
        <taxon>Cohnella</taxon>
    </lineage>
</organism>
<dbReference type="SUPFAM" id="SSF49464">
    <property type="entry name" value="Carboxypeptidase regulatory domain-like"/>
    <property type="match status" value="1"/>
</dbReference>
<feature type="signal peptide" evidence="1">
    <location>
        <begin position="1"/>
        <end position="20"/>
    </location>
</feature>
<reference evidence="2 3" key="1">
    <citation type="journal article" date="2023" name="Genome Announc.">
        <title>Pan-Genome Analyses of the Genus Cohnella and Proposal of the Novel Species Cohnella silvisoli sp. nov., Isolated from Forest Soil.</title>
        <authorList>
            <person name="Wang C."/>
            <person name="Mao L."/>
            <person name="Bao G."/>
            <person name="Zhu H."/>
        </authorList>
    </citation>
    <scope>NUCLEOTIDE SEQUENCE [LARGE SCALE GENOMIC DNA]</scope>
    <source>
        <strain evidence="2 3">NL03-T5-1</strain>
    </source>
</reference>
<evidence type="ECO:0000313" key="3">
    <source>
        <dbReference type="Proteomes" id="UP001493487"/>
    </source>
</evidence>
<evidence type="ECO:0000256" key="1">
    <source>
        <dbReference type="SAM" id="SignalP"/>
    </source>
</evidence>
<dbReference type="EMBL" id="JASKHM010000012">
    <property type="protein sequence ID" value="MEQ4484745.1"/>
    <property type="molecule type" value="Genomic_DNA"/>
</dbReference>
<comment type="caution">
    <text evidence="2">The sequence shown here is derived from an EMBL/GenBank/DDBJ whole genome shotgun (WGS) entry which is preliminary data.</text>
</comment>
<dbReference type="Gene3D" id="2.60.40.1120">
    <property type="entry name" value="Carboxypeptidase-like, regulatory domain"/>
    <property type="match status" value="1"/>
</dbReference>
<name>A0ABV1KXE1_9BACL</name>
<dbReference type="Pfam" id="PF13620">
    <property type="entry name" value="CarboxypepD_reg"/>
    <property type="match status" value="1"/>
</dbReference>
<dbReference type="RefSeq" id="WP_232187123.1">
    <property type="nucleotide sequence ID" value="NZ_JAIOAP010000011.1"/>
</dbReference>
<keyword evidence="1" id="KW-0732">Signal</keyword>
<proteinExistence type="predicted"/>
<gene>
    <name evidence="2" type="ORF">QJS35_20375</name>
</gene>
<dbReference type="Proteomes" id="UP001493487">
    <property type="component" value="Unassembled WGS sequence"/>
</dbReference>
<accession>A0ABV1KXE1</accession>
<feature type="chain" id="PRO_5045099484" evidence="1">
    <location>
        <begin position="21"/>
        <end position="367"/>
    </location>
</feature>
<dbReference type="InterPro" id="IPR008969">
    <property type="entry name" value="CarboxyPept-like_regulatory"/>
</dbReference>
<evidence type="ECO:0000313" key="2">
    <source>
        <dbReference type="EMBL" id="MEQ4484745.1"/>
    </source>
</evidence>
<sequence length="367" mass="39998">MRLRLYSKAAVLVLLASALAGCTGSKSDNEAQDFQLKIDQSAFSLKQWKSDGTHRSIVSGTFMHGDQPVVNAILHAGNSKRDIETRDDGSFQILLDQSLLGRTSVHVISLEKATINGKPISQDLTDKGKAVTSAFNVNYPIEIISTAISAQDPNQTEIKGRLRADQTASVAFFQEDKFKIAGLVKDADGKPVSGAVVWIDRDAGEGFAKSTPTDENGQYSMYYLPEEDEDTNLSVTIGTVKYTLPANKVFHFPEDTSLNVDITLPREGTVIDDKPPTLVSHTAPGALYLGLLVGLDVAENVNYSVTIPDAEGNFTITVPTSVWEKNPTFFETNMKKFIEKDKLQSGDSLPSSFIEVEQNAPHNIKAK</sequence>
<protein>
    <submittedName>
        <fullName evidence="2">Carboxypeptidase-like regulatory domain-containing protein</fullName>
    </submittedName>
</protein>
<dbReference type="PROSITE" id="PS51257">
    <property type="entry name" value="PROKAR_LIPOPROTEIN"/>
    <property type="match status" value="1"/>
</dbReference>